<dbReference type="RefSeq" id="WP_057918135.1">
    <property type="nucleotide sequence ID" value="NZ_CP011129.1"/>
</dbReference>
<dbReference type="eggNOG" id="COG3299">
    <property type="taxonomic scope" value="Bacteria"/>
</dbReference>
<dbReference type="KEGG" id="lab:LA76x_2827"/>
<sequence length="836" mass="91662">MTLSCCNDPRRQDVRAFRGRVGLDFVEVSADQLELHVYFLGKLPPEFGEDGPGLLRHLRIEGGTRIGGIGIVDVDPHPSDEPDVDDWLTVRLDRRGDHSRYRLRLLDIDGLDPMYASAEFSFKAGCPSDLDCAAVPACVEEPPSEPVLSYLAKDYASFRRLIQDRLALVSPDWDPEHVPDLGVTLIELLAYAGDYLSYYQDAVATEAYLDTARQRISVRRHARLVDYRLHEGCNARAWVAVETSQDLDIAVADIIFLSGIAADAPVPPLLGDEAMRTLASDPYHRYDSFLPLTGGDAGLIALRSARNRIAFYDWGRDDCCLPRGATTAVLRDAWAQSQGEARALELKAGDVLLLKEVLGPRSGLEADADPSHVRPVRLTRVEAIEDTLYPTGPDDPRPIPLLRVEWHSDDALPFALCLSALGPAPNCARLRDVSMALGNVVLADHGRRAGPLDLGTVPDAHGEAECECEGQPSELAQRPGRFHWHLPDAPLTHRTHAPAASRAASASLDQDPREALPALRLEDDEGAVWTPVFDLLGSGDEDRHVVVEIDNQGLAHLRFGDDDLGKRPEPGRRFAARYRLGNGSAGNVGAHGINRVHLRGEWSGLQLRVDNPLPARGGIDPEPLAQARLLAPGAFRKQRLRAITADDYARLAERDLRVQRAAGELVWTGSWYEADVALDPYGRVPADAELIGDVQTALHRVRRMGHDLHVETAVYVPIELGLEVCALPGYERGAIKAALLEHFGSGRRRDGQPGYFHPDRLSFGHSLRASALVAEAMAVTGVECARVIRLQRLFAAANRELEDGILRLGAHEIARLDNDPNYPEHGKLSIFVGGGR</sequence>
<name>A0A0S2FBY5_LYSAN</name>
<evidence type="ECO:0000313" key="3">
    <source>
        <dbReference type="Proteomes" id="UP000060787"/>
    </source>
</evidence>
<keyword evidence="3" id="KW-1185">Reference proteome</keyword>
<feature type="compositionally biased region" description="Low complexity" evidence="1">
    <location>
        <begin position="497"/>
        <end position="507"/>
    </location>
</feature>
<evidence type="ECO:0000256" key="1">
    <source>
        <dbReference type="SAM" id="MobiDB-lite"/>
    </source>
</evidence>
<proteinExistence type="predicted"/>
<dbReference type="NCBIfam" id="TIGR02243">
    <property type="entry name" value="putative baseplate assembly protein"/>
    <property type="match status" value="1"/>
</dbReference>
<accession>A0A0S2FBY5</accession>
<evidence type="ECO:0000313" key="2">
    <source>
        <dbReference type="EMBL" id="ALN80957.1"/>
    </source>
</evidence>
<feature type="region of interest" description="Disordered" evidence="1">
    <location>
        <begin position="492"/>
        <end position="511"/>
    </location>
</feature>
<evidence type="ECO:0008006" key="4">
    <source>
        <dbReference type="Google" id="ProtNLM"/>
    </source>
</evidence>
<dbReference type="PATRIC" id="fig|84531.8.peg.2840"/>
<dbReference type="InterPro" id="IPR011749">
    <property type="entry name" value="CHP02243"/>
</dbReference>
<dbReference type="STRING" id="84531.LA76x_2827"/>
<gene>
    <name evidence="2" type="ORF">LA76x_2827</name>
</gene>
<dbReference type="EMBL" id="CP011129">
    <property type="protein sequence ID" value="ALN80957.1"/>
    <property type="molecule type" value="Genomic_DNA"/>
</dbReference>
<reference evidence="2 3" key="1">
    <citation type="journal article" date="2015" name="BMC Genomics">
        <title>Comparative genomics and metabolic profiling of the genus Lysobacter.</title>
        <authorList>
            <person name="de Bruijn I."/>
            <person name="Cheng X."/>
            <person name="de Jager V."/>
            <person name="Exposito R.G."/>
            <person name="Watrous J."/>
            <person name="Patel N."/>
            <person name="Postma J."/>
            <person name="Dorrestein P.C."/>
            <person name="Kobayashi D."/>
            <person name="Raaijmakers J.M."/>
        </authorList>
    </citation>
    <scope>NUCLEOTIDE SEQUENCE [LARGE SCALE GENOMIC DNA]</scope>
    <source>
        <strain evidence="2 3">76</strain>
    </source>
</reference>
<dbReference type="AlphaFoldDB" id="A0A0S2FBY5"/>
<dbReference type="Proteomes" id="UP000060787">
    <property type="component" value="Chromosome"/>
</dbReference>
<protein>
    <recommendedName>
        <fullName evidence="4">Baseplate assembly protein</fullName>
    </recommendedName>
</protein>
<organism evidence="2 3">
    <name type="scientific">Lysobacter antibioticus</name>
    <dbReference type="NCBI Taxonomy" id="84531"/>
    <lineage>
        <taxon>Bacteria</taxon>
        <taxon>Pseudomonadati</taxon>
        <taxon>Pseudomonadota</taxon>
        <taxon>Gammaproteobacteria</taxon>
        <taxon>Lysobacterales</taxon>
        <taxon>Lysobacteraceae</taxon>
        <taxon>Lysobacter</taxon>
    </lineage>
</organism>